<evidence type="ECO:0000313" key="6">
    <source>
        <dbReference type="Proteomes" id="UP000191672"/>
    </source>
</evidence>
<dbReference type="Pfam" id="PF00011">
    <property type="entry name" value="HSP20"/>
    <property type="match status" value="1"/>
</dbReference>
<dbReference type="PROSITE" id="PS01031">
    <property type="entry name" value="SHSP"/>
    <property type="match status" value="1"/>
</dbReference>
<dbReference type="InterPro" id="IPR008978">
    <property type="entry name" value="HSP20-like_chaperone"/>
</dbReference>
<organism evidence="5 6">
    <name type="scientific">Penicillium antarcticum</name>
    <dbReference type="NCBI Taxonomy" id="416450"/>
    <lineage>
        <taxon>Eukaryota</taxon>
        <taxon>Fungi</taxon>
        <taxon>Dikarya</taxon>
        <taxon>Ascomycota</taxon>
        <taxon>Pezizomycotina</taxon>
        <taxon>Eurotiomycetes</taxon>
        <taxon>Eurotiomycetidae</taxon>
        <taxon>Eurotiales</taxon>
        <taxon>Aspergillaceae</taxon>
        <taxon>Penicillium</taxon>
    </lineage>
</organism>
<dbReference type="SUPFAM" id="SSF49764">
    <property type="entry name" value="HSP20-like chaperones"/>
    <property type="match status" value="1"/>
</dbReference>
<dbReference type="STRING" id="416450.A0A1V6QAA8"/>
<gene>
    <name evidence="5" type="ORF">PENANT_c008G11812</name>
</gene>
<dbReference type="AlphaFoldDB" id="A0A1V6QAA8"/>
<accession>A0A1V6QAA8</accession>
<dbReference type="InterPro" id="IPR002068">
    <property type="entry name" value="A-crystallin/Hsp20_dom"/>
</dbReference>
<dbReference type="InterPro" id="IPR031107">
    <property type="entry name" value="Small_HSP"/>
</dbReference>
<name>A0A1V6QAA8_9EURO</name>
<dbReference type="EMBL" id="MDYN01000008">
    <property type="protein sequence ID" value="OQD86170.1"/>
    <property type="molecule type" value="Genomic_DNA"/>
</dbReference>
<sequence length="143" mass="16279">MSLIPQFHRGGLSAVSRLLDNYENMFSNLGDLQTYAPSFDVRETEKAYYLDGDLPGVQQKDLEIEFEDEHCLNIKAHSERESTSEKGSWRASERLVGDLRRTFNFPTAIDQDHTNAHLKNGVLSLEVPKSNKSHSKKKVDILD</sequence>
<keyword evidence="6" id="KW-1185">Reference proteome</keyword>
<dbReference type="CDD" id="cd06464">
    <property type="entry name" value="ACD_sHsps-like"/>
    <property type="match status" value="1"/>
</dbReference>
<comment type="similarity">
    <text evidence="2 3">Belongs to the small heat shock protein (HSP20) family.</text>
</comment>
<proteinExistence type="inferred from homology"/>
<evidence type="ECO:0000259" key="4">
    <source>
        <dbReference type="PROSITE" id="PS01031"/>
    </source>
</evidence>
<evidence type="ECO:0000256" key="1">
    <source>
        <dbReference type="ARBA" id="ARBA00023016"/>
    </source>
</evidence>
<protein>
    <recommendedName>
        <fullName evidence="4">SHSP domain-containing protein</fullName>
    </recommendedName>
</protein>
<dbReference type="Gene3D" id="2.60.40.790">
    <property type="match status" value="1"/>
</dbReference>
<dbReference type="PANTHER" id="PTHR11527">
    <property type="entry name" value="HEAT-SHOCK PROTEIN 20 FAMILY MEMBER"/>
    <property type="match status" value="1"/>
</dbReference>
<reference evidence="6" key="1">
    <citation type="journal article" date="2017" name="Nat. Microbiol.">
        <title>Global analysis of biosynthetic gene clusters reveals vast potential of secondary metabolite production in Penicillium species.</title>
        <authorList>
            <person name="Nielsen J.C."/>
            <person name="Grijseels S."/>
            <person name="Prigent S."/>
            <person name="Ji B."/>
            <person name="Dainat J."/>
            <person name="Nielsen K.F."/>
            <person name="Frisvad J.C."/>
            <person name="Workman M."/>
            <person name="Nielsen J."/>
        </authorList>
    </citation>
    <scope>NUCLEOTIDE SEQUENCE [LARGE SCALE GENOMIC DNA]</scope>
    <source>
        <strain evidence="6">IBT 31811</strain>
    </source>
</reference>
<dbReference type="OrthoDB" id="1431247at2759"/>
<feature type="domain" description="SHSP" evidence="4">
    <location>
        <begin position="30"/>
        <end position="143"/>
    </location>
</feature>
<evidence type="ECO:0000256" key="3">
    <source>
        <dbReference type="RuleBase" id="RU003616"/>
    </source>
</evidence>
<comment type="caution">
    <text evidence="5">The sequence shown here is derived from an EMBL/GenBank/DDBJ whole genome shotgun (WGS) entry which is preliminary data.</text>
</comment>
<dbReference type="Proteomes" id="UP000191672">
    <property type="component" value="Unassembled WGS sequence"/>
</dbReference>
<evidence type="ECO:0000313" key="5">
    <source>
        <dbReference type="EMBL" id="OQD86170.1"/>
    </source>
</evidence>
<evidence type="ECO:0000256" key="2">
    <source>
        <dbReference type="PROSITE-ProRule" id="PRU00285"/>
    </source>
</evidence>
<keyword evidence="1" id="KW-0346">Stress response</keyword>